<dbReference type="AlphaFoldDB" id="A0A455U0I8"/>
<dbReference type="EMBL" id="AP019514">
    <property type="protein sequence ID" value="BBI59047.1"/>
    <property type="molecule type" value="Genomic_DNA"/>
</dbReference>
<feature type="signal peptide" evidence="7">
    <location>
        <begin position="1"/>
        <end position="25"/>
    </location>
</feature>
<keyword evidence="7" id="KW-0732">Signal</keyword>
<evidence type="ECO:0000256" key="1">
    <source>
        <dbReference type="ARBA" id="ARBA00001526"/>
    </source>
</evidence>
<dbReference type="GO" id="GO:0030288">
    <property type="term" value="C:outer membrane-bounded periplasmic space"/>
    <property type="evidence" value="ECO:0007669"/>
    <property type="project" value="InterPro"/>
</dbReference>
<reference evidence="9 10" key="1">
    <citation type="journal article" date="2019" name="Microbiol. Resour. Announc.">
        <title>Complete Genome Sequence of Halomonas sulfidaeris Strain Esulfide1 Isolated from a Metal Sulfide Rock at a Depth of 2,200 Meters, Obtained Using Nanopore Sequencing.</title>
        <authorList>
            <person name="Saito M."/>
            <person name="Nishigata A."/>
            <person name="Galipon J."/>
            <person name="Arakawa K."/>
        </authorList>
    </citation>
    <scope>NUCLEOTIDE SEQUENCE [LARGE SCALE GENOMIC DNA]</scope>
    <source>
        <strain evidence="9 10">ATCC BAA-803</strain>
    </source>
</reference>
<keyword evidence="4 6" id="KW-0378">Hydrolase</keyword>
<proteinExistence type="inferred from homology"/>
<evidence type="ECO:0000256" key="7">
    <source>
        <dbReference type="SAM" id="SignalP"/>
    </source>
</evidence>
<comment type="catalytic activity">
    <reaction evidence="1 6">
        <text>a beta-lactam + H2O = a substituted beta-amino acid</text>
        <dbReference type="Rhea" id="RHEA:20401"/>
        <dbReference type="ChEBI" id="CHEBI:15377"/>
        <dbReference type="ChEBI" id="CHEBI:35627"/>
        <dbReference type="ChEBI" id="CHEBI:140347"/>
        <dbReference type="EC" id="3.5.2.6"/>
    </reaction>
</comment>
<dbReference type="GO" id="GO:0046677">
    <property type="term" value="P:response to antibiotic"/>
    <property type="evidence" value="ECO:0007669"/>
    <property type="project" value="UniProtKB-UniRule"/>
</dbReference>
<dbReference type="PANTHER" id="PTHR46825:SF8">
    <property type="entry name" value="BETA-LACTAMASE-RELATED"/>
    <property type="match status" value="1"/>
</dbReference>
<protein>
    <recommendedName>
        <fullName evidence="3 6">Beta-lactamase</fullName>
        <ecNumber evidence="3 6">3.5.2.6</ecNumber>
    </recommendedName>
</protein>
<gene>
    <name evidence="9" type="ORF">HSBAA_03530</name>
</gene>
<dbReference type="SUPFAM" id="SSF56601">
    <property type="entry name" value="beta-lactamase/transpeptidase-like"/>
    <property type="match status" value="1"/>
</dbReference>
<keyword evidence="5 6" id="KW-0046">Antibiotic resistance</keyword>
<dbReference type="GO" id="GO:0017001">
    <property type="term" value="P:antibiotic catabolic process"/>
    <property type="evidence" value="ECO:0007669"/>
    <property type="project" value="InterPro"/>
</dbReference>
<dbReference type="EC" id="3.5.2.6" evidence="3 6"/>
<dbReference type="KEGG" id="hsr:HSBAA_03530"/>
<dbReference type="InterPro" id="IPR050491">
    <property type="entry name" value="AmpC-like"/>
</dbReference>
<evidence type="ECO:0000256" key="3">
    <source>
        <dbReference type="ARBA" id="ARBA00012865"/>
    </source>
</evidence>
<accession>A0A455U0I8</accession>
<dbReference type="PROSITE" id="PS00336">
    <property type="entry name" value="BETA_LACTAMASE_C"/>
    <property type="match status" value="1"/>
</dbReference>
<feature type="chain" id="PRO_5019796028" description="Beta-lactamase" evidence="7">
    <location>
        <begin position="26"/>
        <end position="264"/>
    </location>
</feature>
<evidence type="ECO:0000313" key="9">
    <source>
        <dbReference type="EMBL" id="BBI59047.1"/>
    </source>
</evidence>
<dbReference type="PANTHER" id="PTHR46825">
    <property type="entry name" value="D-ALANYL-D-ALANINE-CARBOXYPEPTIDASE/ENDOPEPTIDASE AMPH"/>
    <property type="match status" value="1"/>
</dbReference>
<dbReference type="InterPro" id="IPR012338">
    <property type="entry name" value="Beta-lactam/transpept-like"/>
</dbReference>
<evidence type="ECO:0000256" key="6">
    <source>
        <dbReference type="RuleBase" id="RU361140"/>
    </source>
</evidence>
<evidence type="ECO:0000256" key="4">
    <source>
        <dbReference type="ARBA" id="ARBA00022801"/>
    </source>
</evidence>
<dbReference type="InterPro" id="IPR001466">
    <property type="entry name" value="Beta-lactam-related"/>
</dbReference>
<evidence type="ECO:0000256" key="2">
    <source>
        <dbReference type="ARBA" id="ARBA00007840"/>
    </source>
</evidence>
<dbReference type="InterPro" id="IPR001586">
    <property type="entry name" value="Beta-lactam_class-C_AS"/>
</dbReference>
<evidence type="ECO:0000256" key="5">
    <source>
        <dbReference type="ARBA" id="ARBA00023251"/>
    </source>
</evidence>
<organism evidence="9 10">
    <name type="scientific">Vreelandella sulfidaeris</name>
    <dbReference type="NCBI Taxonomy" id="115553"/>
    <lineage>
        <taxon>Bacteria</taxon>
        <taxon>Pseudomonadati</taxon>
        <taxon>Pseudomonadota</taxon>
        <taxon>Gammaproteobacteria</taxon>
        <taxon>Oceanospirillales</taxon>
        <taxon>Halomonadaceae</taxon>
        <taxon>Vreelandella</taxon>
    </lineage>
</organism>
<feature type="domain" description="Beta-lactamase-related" evidence="8">
    <location>
        <begin position="38"/>
        <end position="259"/>
    </location>
</feature>
<dbReference type="Gene3D" id="3.40.710.10">
    <property type="entry name" value="DD-peptidase/beta-lactamase superfamily"/>
    <property type="match status" value="1"/>
</dbReference>
<evidence type="ECO:0000259" key="8">
    <source>
        <dbReference type="Pfam" id="PF00144"/>
    </source>
</evidence>
<dbReference type="GO" id="GO:0008800">
    <property type="term" value="F:beta-lactamase activity"/>
    <property type="evidence" value="ECO:0007669"/>
    <property type="project" value="UniProtKB-UniRule"/>
</dbReference>
<comment type="similarity">
    <text evidence="2 6">Belongs to the class-C beta-lactamase family.</text>
</comment>
<dbReference type="Proteomes" id="UP000320231">
    <property type="component" value="Chromosome"/>
</dbReference>
<evidence type="ECO:0000313" key="10">
    <source>
        <dbReference type="Proteomes" id="UP000320231"/>
    </source>
</evidence>
<sequence length="264" mass="28733">MRKMLAANCGLIMTGSLLLNGSLWASGTPESTDIEARVNDTIAPLMAEYRIPGMAIALSINGQQHYFNYGLANQEAGIPVTDETLFELGSVSKIFTAALAGYAQANGALALSDPASRYLPELEGSAFDKITLLELGTYTAGELPLQFPEAVQSEEAMIDYYRQWQPESAPGSHRLYSNPSLGLLGYLAAQSLGQPYERVMEEALFTPLGLEHSYFQVPEAQQVQYAYGYSKEDEPIRVNPGMLDAQAYGLKSTAADVLSLWKLT</sequence>
<dbReference type="Pfam" id="PF00144">
    <property type="entry name" value="Beta-lactamase"/>
    <property type="match status" value="1"/>
</dbReference>
<name>A0A455U0I8_9GAMM</name>